<evidence type="ECO:0000313" key="10">
    <source>
        <dbReference type="Proteomes" id="UP001055439"/>
    </source>
</evidence>
<keyword evidence="3" id="KW-0963">Cytoplasm</keyword>
<dbReference type="OrthoDB" id="1937978at2759"/>
<evidence type="ECO:0000256" key="5">
    <source>
        <dbReference type="ARBA" id="ARBA00022741"/>
    </source>
</evidence>
<feature type="domain" description="GS catalytic" evidence="8">
    <location>
        <begin position="1"/>
        <end position="108"/>
    </location>
</feature>
<evidence type="ECO:0000256" key="2">
    <source>
        <dbReference type="ARBA" id="ARBA00012937"/>
    </source>
</evidence>
<protein>
    <recommendedName>
        <fullName evidence="2">glutamine synthetase</fullName>
        <ecNumber evidence="2">6.3.1.2</ecNumber>
    </recommendedName>
</protein>
<dbReference type="PANTHER" id="PTHR20852">
    <property type="entry name" value="GLUTAMINE SYNTHETASE"/>
    <property type="match status" value="1"/>
</dbReference>
<dbReference type="EC" id="6.3.1.2" evidence="2"/>
<dbReference type="PANTHER" id="PTHR20852:SF93">
    <property type="entry name" value="GLUTAMINE SYNTHETASE CYTOSOLIC ISOZYME 1-1"/>
    <property type="match status" value="1"/>
</dbReference>
<dbReference type="GO" id="GO:0005737">
    <property type="term" value="C:cytoplasm"/>
    <property type="evidence" value="ECO:0007669"/>
    <property type="project" value="UniProtKB-SubCell"/>
</dbReference>
<evidence type="ECO:0000256" key="6">
    <source>
        <dbReference type="ARBA" id="ARBA00022840"/>
    </source>
</evidence>
<organism evidence="9 10">
    <name type="scientific">Musa troglodytarum</name>
    <name type="common">fe'i banana</name>
    <dbReference type="NCBI Taxonomy" id="320322"/>
    <lineage>
        <taxon>Eukaryota</taxon>
        <taxon>Viridiplantae</taxon>
        <taxon>Streptophyta</taxon>
        <taxon>Embryophyta</taxon>
        <taxon>Tracheophyta</taxon>
        <taxon>Spermatophyta</taxon>
        <taxon>Magnoliopsida</taxon>
        <taxon>Liliopsida</taxon>
        <taxon>Zingiberales</taxon>
        <taxon>Musaceae</taxon>
        <taxon>Musa</taxon>
    </lineage>
</organism>
<dbReference type="SUPFAM" id="SSF55931">
    <property type="entry name" value="Glutamine synthetase/guanido kinase"/>
    <property type="match status" value="1"/>
</dbReference>
<dbReference type="Gene3D" id="3.30.590.10">
    <property type="entry name" value="Glutamine synthetase/guanido kinase, catalytic domain"/>
    <property type="match status" value="1"/>
</dbReference>
<comment type="subcellular location">
    <subcellularLocation>
        <location evidence="1">Cytoplasm</location>
    </subcellularLocation>
</comment>
<dbReference type="EMBL" id="CP097510">
    <property type="protein sequence ID" value="URE36558.1"/>
    <property type="molecule type" value="Genomic_DNA"/>
</dbReference>
<gene>
    <name evidence="9" type="ORF">MUK42_13539</name>
</gene>
<reference evidence="9" key="1">
    <citation type="submission" date="2022-05" db="EMBL/GenBank/DDBJ databases">
        <title>The Musa troglodytarum L. genome provides insights into the mechanism of non-climacteric behaviour and enrichment of carotenoids.</title>
        <authorList>
            <person name="Wang J."/>
        </authorList>
    </citation>
    <scope>NUCLEOTIDE SEQUENCE</scope>
    <source>
        <tissue evidence="9">Leaf</tissue>
    </source>
</reference>
<evidence type="ECO:0000259" key="8">
    <source>
        <dbReference type="PROSITE" id="PS51987"/>
    </source>
</evidence>
<evidence type="ECO:0000256" key="4">
    <source>
        <dbReference type="ARBA" id="ARBA00022598"/>
    </source>
</evidence>
<dbReference type="InterPro" id="IPR008146">
    <property type="entry name" value="Gln_synth_cat_dom"/>
</dbReference>
<name>A0A9E7HVZ4_9LILI</name>
<evidence type="ECO:0000256" key="1">
    <source>
        <dbReference type="ARBA" id="ARBA00004496"/>
    </source>
</evidence>
<evidence type="ECO:0000256" key="7">
    <source>
        <dbReference type="PROSITE-ProRule" id="PRU01331"/>
    </source>
</evidence>
<comment type="similarity">
    <text evidence="7">Belongs to the glutamine synthetase family.</text>
</comment>
<dbReference type="Proteomes" id="UP001055439">
    <property type="component" value="Chromosome 8"/>
</dbReference>
<dbReference type="GO" id="GO:0006542">
    <property type="term" value="P:glutamine biosynthetic process"/>
    <property type="evidence" value="ECO:0007669"/>
    <property type="project" value="TreeGrafter"/>
</dbReference>
<sequence length="108" mass="11282">MAAHSKGEYTLLQKDVKWPLGLPVGGFPGPQLPSLSVSLAFLSSCYASSACCGSSKLGPVVGISAGDELWVARYILERITEVAGAVLSFDPKPIQGDWNGAGAHTNYT</sequence>
<dbReference type="GO" id="GO:0005524">
    <property type="term" value="F:ATP binding"/>
    <property type="evidence" value="ECO:0007669"/>
    <property type="project" value="UniProtKB-KW"/>
</dbReference>
<dbReference type="InterPro" id="IPR050292">
    <property type="entry name" value="Glutamine_Synthetase"/>
</dbReference>
<dbReference type="AlphaFoldDB" id="A0A9E7HVZ4"/>
<keyword evidence="5" id="KW-0547">Nucleotide-binding</keyword>
<proteinExistence type="inferred from homology"/>
<dbReference type="PROSITE" id="PS51987">
    <property type="entry name" value="GS_CATALYTIC"/>
    <property type="match status" value="1"/>
</dbReference>
<accession>A0A9E7HVZ4</accession>
<dbReference type="GO" id="GO:0004356">
    <property type="term" value="F:glutamine synthetase activity"/>
    <property type="evidence" value="ECO:0007669"/>
    <property type="project" value="UniProtKB-EC"/>
</dbReference>
<keyword evidence="10" id="KW-1185">Reference proteome</keyword>
<evidence type="ECO:0000256" key="3">
    <source>
        <dbReference type="ARBA" id="ARBA00022490"/>
    </source>
</evidence>
<dbReference type="InterPro" id="IPR014746">
    <property type="entry name" value="Gln_synth/guanido_kin_cat_dom"/>
</dbReference>
<keyword evidence="4" id="KW-0436">Ligase</keyword>
<evidence type="ECO:0000313" key="9">
    <source>
        <dbReference type="EMBL" id="URE36558.1"/>
    </source>
</evidence>
<keyword evidence="6" id="KW-0067">ATP-binding</keyword>